<dbReference type="PANTHER" id="PTHR30108:SF21">
    <property type="entry name" value="4-HYDROXYBENZOATE DECARBOXYLASE"/>
    <property type="match status" value="1"/>
</dbReference>
<protein>
    <submittedName>
        <fullName evidence="5">UbiD family decarboxylase</fullName>
    </submittedName>
</protein>
<dbReference type="Pfam" id="PF20695">
    <property type="entry name" value="UbiD_N"/>
    <property type="match status" value="1"/>
</dbReference>
<dbReference type="NCBIfam" id="TIGR00148">
    <property type="entry name" value="UbiD family decarboxylase"/>
    <property type="match status" value="1"/>
</dbReference>
<keyword evidence="6" id="KW-1185">Reference proteome</keyword>
<sequence length="488" mass="52016">MSTDMIDAGNIVRVGRWSEMELHAQDKVQPAGAASRQSMRAFLSMLAETGDLVRIEEAVNLDYDVAACLAEADGGPALQFQDVKGSAAAALPIVGNLLNSLPRFALGMGSTTGEMQAALIAAIEQPLPHRIISTAPCQEQIISMPSLLDELPVPRFFEKEAGPYITAGAIVARDRVSGQTNLSIARLMPLGANRAFVGIAPNHHLALLARAALARGEKLDIAVCIGNHPAVLIAACLYLGFGDDELPIAGALLGEPLEVVRCTQSDLLVPAHCECVLEGTLDAGEPFVEGAVSEFHGMYENYGAGIVATFTRLTRRQDALFQVILPGYHPEHCLLGGVAIAAGLHRVVRNAVPSVREVAVGVGGAGRLHAVVALSAPRPGEARKAMFAVWAAVNLIKQVIVVDDDVDPWNPLEVERACATRSRPDRDHVVIAGVRADRSEPLERGGTITKLGVDATRREEDRDDWDPARPPAAALASARDILRRHKLI</sequence>
<evidence type="ECO:0000256" key="1">
    <source>
        <dbReference type="ARBA" id="ARBA00010021"/>
    </source>
</evidence>
<dbReference type="EMBL" id="JAFCJH010000006">
    <property type="protein sequence ID" value="MBR0795277.1"/>
    <property type="molecule type" value="Genomic_DNA"/>
</dbReference>
<dbReference type="RefSeq" id="WP_212492215.1">
    <property type="nucleotide sequence ID" value="NZ_JAFCJH010000006.1"/>
</dbReference>
<comment type="caution">
    <text evidence="5">The sequence shown here is derived from an EMBL/GenBank/DDBJ whole genome shotgun (WGS) entry which is preliminary data.</text>
</comment>
<dbReference type="SUPFAM" id="SSF143968">
    <property type="entry name" value="UbiD C-terminal domain-like"/>
    <property type="match status" value="1"/>
</dbReference>
<accession>A0ABS5FEQ2</accession>
<reference evidence="6" key="1">
    <citation type="journal article" date="2021" name="ISME J.">
        <title>Evolutionary origin and ecological implication of a unique nif island in free-living Bradyrhizobium lineages.</title>
        <authorList>
            <person name="Tao J."/>
        </authorList>
    </citation>
    <scope>NUCLEOTIDE SEQUENCE [LARGE SCALE GENOMIC DNA]</scope>
    <source>
        <strain evidence="6">SZCCT0434</strain>
    </source>
</reference>
<dbReference type="SUPFAM" id="SSF50475">
    <property type="entry name" value="FMN-binding split barrel"/>
    <property type="match status" value="1"/>
</dbReference>
<name>A0ABS5FEQ2_9BRAD</name>
<dbReference type="InterPro" id="IPR049381">
    <property type="entry name" value="UbiD-like_C"/>
</dbReference>
<dbReference type="PANTHER" id="PTHR30108">
    <property type="entry name" value="3-OCTAPRENYL-4-HYDROXYBENZOATE CARBOXY-LYASE-RELATED"/>
    <property type="match status" value="1"/>
</dbReference>
<evidence type="ECO:0000313" key="6">
    <source>
        <dbReference type="Proteomes" id="UP001315278"/>
    </source>
</evidence>
<dbReference type="InterPro" id="IPR049383">
    <property type="entry name" value="UbiD-like_N"/>
</dbReference>
<comment type="similarity">
    <text evidence="1">Belongs to the UbiD family.</text>
</comment>
<evidence type="ECO:0000259" key="3">
    <source>
        <dbReference type="Pfam" id="PF20695"/>
    </source>
</evidence>
<organism evidence="5 6">
    <name type="scientific">Bradyrhizobium jicamae</name>
    <dbReference type="NCBI Taxonomy" id="280332"/>
    <lineage>
        <taxon>Bacteria</taxon>
        <taxon>Pseudomonadati</taxon>
        <taxon>Pseudomonadota</taxon>
        <taxon>Alphaproteobacteria</taxon>
        <taxon>Hyphomicrobiales</taxon>
        <taxon>Nitrobacteraceae</taxon>
        <taxon>Bradyrhizobium</taxon>
    </lineage>
</organism>
<feature type="domain" description="3-octaprenyl-4-hydroxybenzoate carboxy-lyase-like N-terminal" evidence="3">
    <location>
        <begin position="44"/>
        <end position="118"/>
    </location>
</feature>
<dbReference type="InterPro" id="IPR048304">
    <property type="entry name" value="UbiD_Rift_dom"/>
</dbReference>
<dbReference type="Proteomes" id="UP001315278">
    <property type="component" value="Unassembled WGS sequence"/>
</dbReference>
<proteinExistence type="inferred from homology"/>
<dbReference type="Gene3D" id="3.40.1670.10">
    <property type="entry name" value="UbiD C-terminal domain-like"/>
    <property type="match status" value="1"/>
</dbReference>
<feature type="domain" description="3-octaprenyl-4-hydroxybenzoate carboxy-lyase-like C-terminal" evidence="4">
    <location>
        <begin position="333"/>
        <end position="455"/>
    </location>
</feature>
<evidence type="ECO:0000313" key="5">
    <source>
        <dbReference type="EMBL" id="MBR0795277.1"/>
    </source>
</evidence>
<dbReference type="Pfam" id="PF01977">
    <property type="entry name" value="UbiD"/>
    <property type="match status" value="1"/>
</dbReference>
<feature type="domain" description="3-octaprenyl-4-hydroxybenzoate carboxy-lyase-like Rift-related" evidence="2">
    <location>
        <begin position="133"/>
        <end position="328"/>
    </location>
</feature>
<dbReference type="Pfam" id="PF20696">
    <property type="entry name" value="UbiD_C"/>
    <property type="match status" value="1"/>
</dbReference>
<evidence type="ECO:0000259" key="2">
    <source>
        <dbReference type="Pfam" id="PF01977"/>
    </source>
</evidence>
<evidence type="ECO:0000259" key="4">
    <source>
        <dbReference type="Pfam" id="PF20696"/>
    </source>
</evidence>
<gene>
    <name evidence="5" type="ORF">JQ615_07750</name>
</gene>
<dbReference type="InterPro" id="IPR002830">
    <property type="entry name" value="UbiD"/>
</dbReference>